<protein>
    <submittedName>
        <fullName evidence="6">Transcriptional regulator</fullName>
    </submittedName>
</protein>
<evidence type="ECO:0000256" key="4">
    <source>
        <dbReference type="SAM" id="MobiDB-lite"/>
    </source>
</evidence>
<dbReference type="GO" id="GO:0003677">
    <property type="term" value="F:DNA binding"/>
    <property type="evidence" value="ECO:0007669"/>
    <property type="project" value="UniProtKB-KW"/>
</dbReference>
<dbReference type="Proteomes" id="UP000326837">
    <property type="component" value="Chromosome"/>
</dbReference>
<organism evidence="6 7">
    <name type="scientific">Lacipirellula parvula</name>
    <dbReference type="NCBI Taxonomy" id="2650471"/>
    <lineage>
        <taxon>Bacteria</taxon>
        <taxon>Pseudomonadati</taxon>
        <taxon>Planctomycetota</taxon>
        <taxon>Planctomycetia</taxon>
        <taxon>Pirellulales</taxon>
        <taxon>Lacipirellulaceae</taxon>
        <taxon>Lacipirellula</taxon>
    </lineage>
</organism>
<dbReference type="EMBL" id="AP021861">
    <property type="protein sequence ID" value="BBO36053.1"/>
    <property type="molecule type" value="Genomic_DNA"/>
</dbReference>
<evidence type="ECO:0000313" key="7">
    <source>
        <dbReference type="Proteomes" id="UP000326837"/>
    </source>
</evidence>
<dbReference type="SUPFAM" id="SSF46785">
    <property type="entry name" value="Winged helix' DNA-binding domain"/>
    <property type="match status" value="1"/>
</dbReference>
<evidence type="ECO:0000259" key="5">
    <source>
        <dbReference type="PROSITE" id="PS51118"/>
    </source>
</evidence>
<dbReference type="Gene3D" id="1.10.10.10">
    <property type="entry name" value="Winged helix-like DNA-binding domain superfamily/Winged helix DNA-binding domain"/>
    <property type="match status" value="1"/>
</dbReference>
<keyword evidence="7" id="KW-1185">Reference proteome</keyword>
<accession>A0A5K7XMW8</accession>
<evidence type="ECO:0000256" key="1">
    <source>
        <dbReference type="ARBA" id="ARBA00023015"/>
    </source>
</evidence>
<evidence type="ECO:0000256" key="3">
    <source>
        <dbReference type="ARBA" id="ARBA00023163"/>
    </source>
</evidence>
<dbReference type="PANTHER" id="PTHR33204">
    <property type="entry name" value="TRANSCRIPTIONAL REGULATOR, MARR FAMILY"/>
    <property type="match status" value="1"/>
</dbReference>
<keyword evidence="3" id="KW-0804">Transcription</keyword>
<keyword evidence="2" id="KW-0238">DNA-binding</keyword>
<proteinExistence type="predicted"/>
<dbReference type="InterPro" id="IPR036390">
    <property type="entry name" value="WH_DNA-bd_sf"/>
</dbReference>
<dbReference type="PROSITE" id="PS51118">
    <property type="entry name" value="HTH_HXLR"/>
    <property type="match status" value="1"/>
</dbReference>
<dbReference type="PANTHER" id="PTHR33204:SF17">
    <property type="entry name" value="TRANSCRIPTIONAL REGULATORY PROTEIN"/>
    <property type="match status" value="1"/>
</dbReference>
<dbReference type="KEGG" id="lpav:PLANPX_5665"/>
<gene>
    <name evidence="6" type="ORF">PLANPX_5665</name>
</gene>
<feature type="region of interest" description="Disordered" evidence="4">
    <location>
        <begin position="162"/>
        <end position="206"/>
    </location>
</feature>
<dbReference type="AlphaFoldDB" id="A0A5K7XMW8"/>
<feature type="compositionally biased region" description="Low complexity" evidence="4">
    <location>
        <begin position="188"/>
        <end position="200"/>
    </location>
</feature>
<dbReference type="InterPro" id="IPR036388">
    <property type="entry name" value="WH-like_DNA-bd_sf"/>
</dbReference>
<evidence type="ECO:0000313" key="6">
    <source>
        <dbReference type="EMBL" id="BBO36053.1"/>
    </source>
</evidence>
<feature type="compositionally biased region" description="Low complexity" evidence="4">
    <location>
        <begin position="162"/>
        <end position="181"/>
    </location>
</feature>
<keyword evidence="1" id="KW-0805">Transcription regulation</keyword>
<evidence type="ECO:0000256" key="2">
    <source>
        <dbReference type="ARBA" id="ARBA00023125"/>
    </source>
</evidence>
<reference evidence="7" key="1">
    <citation type="submission" date="2019-10" db="EMBL/GenBank/DDBJ databases">
        <title>Lacipirellula parvula gen. nov., sp. nov., representing a lineage of planctomycetes widespread in freshwater anoxic habitats, and description of the family Lacipirellulaceae.</title>
        <authorList>
            <person name="Dedysh S.N."/>
            <person name="Kulichevskaya I.S."/>
            <person name="Beletsky A.V."/>
            <person name="Rakitin A.L."/>
            <person name="Mardanov A.V."/>
            <person name="Ivanova A.A."/>
            <person name="Saltykova V.X."/>
            <person name="Rijpstra W.I.C."/>
            <person name="Sinninghe Damste J.S."/>
            <person name="Ravin N.V."/>
        </authorList>
    </citation>
    <scope>NUCLEOTIDE SEQUENCE [LARGE SCALE GENOMIC DNA]</scope>
    <source>
        <strain evidence="7">PX69</strain>
    </source>
</reference>
<sequence>MQRKDLSNEVCPVARSLEQVGEWWSMLILRDALAGLTRFDEFEKSLSIAPNMLSRRLAAMVESNILEKRKYCDRPPRYEYVPTQRGRDFQPVLWALLAWGNKHCTEAGKGIHIVNIKTGAVADPVLVDRKSGKLLSDQEYHLVCEAKAAQAAKERVEMINARRTASTADASSASAPAPKTSVPKKKATPTAKKASAAPKRPAAKRS</sequence>
<dbReference type="RefSeq" id="WP_152101299.1">
    <property type="nucleotide sequence ID" value="NZ_AP021861.1"/>
</dbReference>
<dbReference type="InterPro" id="IPR002577">
    <property type="entry name" value="HTH_HxlR"/>
</dbReference>
<name>A0A5K7XMW8_9BACT</name>
<dbReference type="Pfam" id="PF01638">
    <property type="entry name" value="HxlR"/>
    <property type="match status" value="1"/>
</dbReference>
<feature type="domain" description="HTH hxlR-type" evidence="5">
    <location>
        <begin position="11"/>
        <end position="108"/>
    </location>
</feature>